<evidence type="ECO:0000256" key="1">
    <source>
        <dbReference type="SAM" id="MobiDB-lite"/>
    </source>
</evidence>
<organism evidence="2 3">
    <name type="scientific">Vreelandella boliviensis LC1</name>
    <dbReference type="NCBI Taxonomy" id="1072583"/>
    <lineage>
        <taxon>Bacteria</taxon>
        <taxon>Pseudomonadati</taxon>
        <taxon>Pseudomonadota</taxon>
        <taxon>Gammaproteobacteria</taxon>
        <taxon>Oceanospirillales</taxon>
        <taxon>Halomonadaceae</taxon>
        <taxon>Vreelandella</taxon>
    </lineage>
</organism>
<feature type="compositionally biased region" description="Polar residues" evidence="1">
    <location>
        <begin position="8"/>
        <end position="25"/>
    </location>
</feature>
<name>A0A7U9C478_9GAMM</name>
<feature type="compositionally biased region" description="Basic and acidic residues" evidence="1">
    <location>
        <begin position="26"/>
        <end position="37"/>
    </location>
</feature>
<evidence type="ECO:0000313" key="3">
    <source>
        <dbReference type="Proteomes" id="UP000005756"/>
    </source>
</evidence>
<evidence type="ECO:0000313" key="2">
    <source>
        <dbReference type="EMBL" id="EHJ94913.1"/>
    </source>
</evidence>
<dbReference type="AlphaFoldDB" id="A0A7U9C478"/>
<gene>
    <name evidence="2" type="ORF">KUC_1872</name>
</gene>
<proteinExistence type="predicted"/>
<accession>A0A7U9C478</accession>
<dbReference type="EMBL" id="JH393257">
    <property type="protein sequence ID" value="EHJ94913.1"/>
    <property type="molecule type" value="Genomic_DNA"/>
</dbReference>
<protein>
    <submittedName>
        <fullName evidence="2">Uncharacterized protein</fullName>
    </submittedName>
</protein>
<reference evidence="2 3" key="1">
    <citation type="submission" date="2011-10" db="EMBL/GenBank/DDBJ databases">
        <authorList>
            <person name="Quillaguamn J."/>
            <person name="Guzmn D."/>
            <person name="Balderrama-Subieta A."/>
            <person name="Cardona-Ortuo C."/>
            <person name="Guevara-Martnez M."/>
            <person name="Callisaya-Quispe N."/>
        </authorList>
    </citation>
    <scope>NUCLEOTIDE SEQUENCE [LARGE SCALE GENOMIC DNA]</scope>
    <source>
        <strain evidence="2 3">LC1</strain>
    </source>
</reference>
<sequence length="37" mass="4121">MLADDNHTAVTRAQSLSKQSLSISEMQRHYAKAEKAC</sequence>
<feature type="region of interest" description="Disordered" evidence="1">
    <location>
        <begin position="1"/>
        <end position="37"/>
    </location>
</feature>
<dbReference type="Proteomes" id="UP000005756">
    <property type="component" value="Unassembled WGS sequence"/>
</dbReference>